<name>A0A2V2N2H7_9EURY</name>
<evidence type="ECO:0000313" key="3">
    <source>
        <dbReference type="Proteomes" id="UP000245657"/>
    </source>
</evidence>
<reference evidence="2 3" key="1">
    <citation type="submission" date="2018-05" db="EMBL/GenBank/DDBJ databases">
        <title>Draft genome of Methanospirillum lacunae Ki8-1.</title>
        <authorList>
            <person name="Dueholm M.S."/>
            <person name="Nielsen P.H."/>
            <person name="Bakmann L.F."/>
            <person name="Otzen D.E."/>
        </authorList>
    </citation>
    <scope>NUCLEOTIDE SEQUENCE [LARGE SCALE GENOMIC DNA]</scope>
    <source>
        <strain evidence="2 3">Ki8-1</strain>
    </source>
</reference>
<keyword evidence="1" id="KW-0812">Transmembrane</keyword>
<dbReference type="AlphaFoldDB" id="A0A2V2N2H7"/>
<proteinExistence type="predicted"/>
<comment type="caution">
    <text evidence="2">The sequence shown here is derived from an EMBL/GenBank/DDBJ whole genome shotgun (WGS) entry which is preliminary data.</text>
</comment>
<dbReference type="Proteomes" id="UP000245657">
    <property type="component" value="Unassembled WGS sequence"/>
</dbReference>
<keyword evidence="1" id="KW-1133">Transmembrane helix</keyword>
<dbReference type="EMBL" id="QGMY01000002">
    <property type="protein sequence ID" value="PWR73969.1"/>
    <property type="molecule type" value="Genomic_DNA"/>
</dbReference>
<feature type="transmembrane region" description="Helical" evidence="1">
    <location>
        <begin position="21"/>
        <end position="43"/>
    </location>
</feature>
<evidence type="ECO:0000256" key="1">
    <source>
        <dbReference type="SAM" id="Phobius"/>
    </source>
</evidence>
<protein>
    <submittedName>
        <fullName evidence="2">Uncharacterized protein</fullName>
    </submittedName>
</protein>
<gene>
    <name evidence="2" type="ORF">DK846_02045</name>
</gene>
<evidence type="ECO:0000313" key="2">
    <source>
        <dbReference type="EMBL" id="PWR73969.1"/>
    </source>
</evidence>
<organism evidence="2 3">
    <name type="scientific">Methanospirillum lacunae</name>
    <dbReference type="NCBI Taxonomy" id="668570"/>
    <lineage>
        <taxon>Archaea</taxon>
        <taxon>Methanobacteriati</taxon>
        <taxon>Methanobacteriota</taxon>
        <taxon>Stenosarchaea group</taxon>
        <taxon>Methanomicrobia</taxon>
        <taxon>Methanomicrobiales</taxon>
        <taxon>Methanospirillaceae</taxon>
        <taxon>Methanospirillum</taxon>
    </lineage>
</organism>
<keyword evidence="1" id="KW-0472">Membrane</keyword>
<accession>A0A2V2N2H7</accession>
<keyword evidence="3" id="KW-1185">Reference proteome</keyword>
<sequence length="163" mass="18110">MVRERNDLSHQNRGICMKKMWLSIMLISVISGSLLVAGCSSVINTNDLTFLSSLQEFQNESVTRIGHINADVKLKQWDAVKADLKEYQGVIKTEIDHLNSLQVSEKVIPIREKAIVALNKQDTIIEKVQNLTELNESVIPDLAGDYLSSAIDTALKSTLSGKE</sequence>